<dbReference type="SUPFAM" id="SSF48208">
    <property type="entry name" value="Six-hairpin glycosidases"/>
    <property type="match status" value="1"/>
</dbReference>
<accession>A0ABX0W0T1</accession>
<proteinExistence type="inferred from homology"/>
<evidence type="ECO:0000313" key="4">
    <source>
        <dbReference type="Proteomes" id="UP000709466"/>
    </source>
</evidence>
<evidence type="ECO:0000256" key="2">
    <source>
        <dbReference type="ARBA" id="ARBA00023235"/>
    </source>
</evidence>
<organism evidence="3 4">
    <name type="scientific">Marivivens donghaensis</name>
    <dbReference type="NCBI Taxonomy" id="1699413"/>
    <lineage>
        <taxon>Bacteria</taxon>
        <taxon>Pseudomonadati</taxon>
        <taxon>Pseudomonadota</taxon>
        <taxon>Alphaproteobacteria</taxon>
        <taxon>Rhodobacterales</taxon>
        <taxon>Paracoccaceae</taxon>
        <taxon>Marivivens group</taxon>
        <taxon>Marivivens</taxon>
    </lineage>
</organism>
<evidence type="ECO:0000313" key="3">
    <source>
        <dbReference type="EMBL" id="NIY73022.1"/>
    </source>
</evidence>
<comment type="caution">
    <text evidence="3">The sequence shown here is derived from an EMBL/GenBank/DDBJ whole genome shotgun (WGS) entry which is preliminary data.</text>
</comment>
<dbReference type="Gene3D" id="1.50.10.10">
    <property type="match status" value="1"/>
</dbReference>
<name>A0ABX0W0T1_9RHOB</name>
<sequence length="413" mass="46710">MTTTVDKASDNSAAFWLDDSGHRKWLAADALRQFDFFRASLRSGDGFYVLNYEGEPLPDTIQELHTTTRLVHSFALGQLAGVPGAAELVDKGMKYLVSHHRDLKNGGYVWAMDGENVHDGRKLAYGHVFVLLAGATAKMAGHPDADELIADVSAILDKHYWEEDNGLFADEWNQDWTPFSDYRGMNANMHGVEALLGAYEATGDEVYLTRAGRILDFFLGKIAPANDWRLPEHYTKDWQVDPGYSENPMFRPAGTTPGHSFELARLLLQYWDLSGRKDDTAPATARKLMEQALNGAWDVEKGGFFYTLDFDGTPTIRDRYWWPVTEAIGVIATFIKLERKPEDEEWYRRLWNFADKHLIDHENGGWFPELDEHSKPTGRQFLGKPDIYHSVQAALFPLAPGISRLAENLPKLV</sequence>
<dbReference type="PANTHER" id="PTHR15108">
    <property type="entry name" value="N-ACYLGLUCOSAMINE-2-EPIMERASE"/>
    <property type="match status" value="1"/>
</dbReference>
<dbReference type="InterPro" id="IPR010819">
    <property type="entry name" value="AGE/CE"/>
</dbReference>
<dbReference type="Pfam" id="PF07221">
    <property type="entry name" value="GlcNAc_2-epim"/>
    <property type="match status" value="1"/>
</dbReference>
<keyword evidence="2" id="KW-0413">Isomerase</keyword>
<reference evidence="3 4" key="1">
    <citation type="submission" date="2020-03" db="EMBL/GenBank/DDBJ databases">
        <title>Bacterial isolates of synthetic phycosphere.</title>
        <authorList>
            <person name="Fu H."/>
            <person name="Moran M.A."/>
        </authorList>
    </citation>
    <scope>NUCLEOTIDE SEQUENCE [LARGE SCALE GENOMIC DNA]</scope>
    <source>
        <strain evidence="3 4">HF1</strain>
    </source>
</reference>
<dbReference type="Proteomes" id="UP000709466">
    <property type="component" value="Unassembled WGS sequence"/>
</dbReference>
<comment type="similarity">
    <text evidence="1">Belongs to the N-acylglucosamine 2-epimerase family.</text>
</comment>
<gene>
    <name evidence="3" type="ORF">HCZ30_11330</name>
</gene>
<dbReference type="InterPro" id="IPR012341">
    <property type="entry name" value="6hp_glycosidase-like_sf"/>
</dbReference>
<keyword evidence="4" id="KW-1185">Reference proteome</keyword>
<evidence type="ECO:0000256" key="1">
    <source>
        <dbReference type="ARBA" id="ARBA00008558"/>
    </source>
</evidence>
<dbReference type="InterPro" id="IPR008928">
    <property type="entry name" value="6-hairpin_glycosidase_sf"/>
</dbReference>
<dbReference type="RefSeq" id="WP_167638410.1">
    <property type="nucleotide sequence ID" value="NZ_JAATOP010000007.1"/>
</dbReference>
<dbReference type="EMBL" id="JAATOP010000007">
    <property type="protein sequence ID" value="NIY73022.1"/>
    <property type="molecule type" value="Genomic_DNA"/>
</dbReference>
<protein>
    <submittedName>
        <fullName evidence="3">AGE family epimerase/isomerase</fullName>
    </submittedName>
</protein>